<evidence type="ECO:0000313" key="6">
    <source>
        <dbReference type="Proteomes" id="UP000749559"/>
    </source>
</evidence>
<keyword evidence="6" id="KW-1185">Reference proteome</keyword>
<evidence type="ECO:0000256" key="3">
    <source>
        <dbReference type="PROSITE-ProRule" id="PRU00504"/>
    </source>
</evidence>
<keyword evidence="2" id="KW-0863">Zinc-finger</keyword>
<dbReference type="Proteomes" id="UP000749559">
    <property type="component" value="Unassembled WGS sequence"/>
</dbReference>
<dbReference type="OrthoDB" id="1616686at2759"/>
<evidence type="ECO:0000259" key="4">
    <source>
        <dbReference type="PROSITE" id="PS50119"/>
    </source>
</evidence>
<reference evidence="5" key="1">
    <citation type="submission" date="2022-03" db="EMBL/GenBank/DDBJ databases">
        <authorList>
            <person name="Martin C."/>
        </authorList>
    </citation>
    <scope>NUCLEOTIDE SEQUENCE</scope>
</reference>
<dbReference type="Gene3D" id="2.120.10.30">
    <property type="entry name" value="TolB, C-terminal domain"/>
    <property type="match status" value="1"/>
</dbReference>
<evidence type="ECO:0000313" key="5">
    <source>
        <dbReference type="EMBL" id="CAH1789134.1"/>
    </source>
</evidence>
<dbReference type="InterPro" id="IPR047153">
    <property type="entry name" value="TRIM45/56/19-like"/>
</dbReference>
<dbReference type="Gene3D" id="4.10.830.40">
    <property type="match status" value="1"/>
</dbReference>
<dbReference type="InterPro" id="IPR000315">
    <property type="entry name" value="Znf_B-box"/>
</dbReference>
<accession>A0A8S4P856</accession>
<dbReference type="InterPro" id="IPR001258">
    <property type="entry name" value="NHL_repeat"/>
</dbReference>
<keyword evidence="1" id="KW-0677">Repeat</keyword>
<dbReference type="SUPFAM" id="SSF57845">
    <property type="entry name" value="B-box zinc-binding domain"/>
    <property type="match status" value="1"/>
</dbReference>
<gene>
    <name evidence="5" type="ORF">OFUS_LOCUS14544</name>
</gene>
<feature type="repeat" description="NHL" evidence="3">
    <location>
        <begin position="516"/>
        <end position="559"/>
    </location>
</feature>
<feature type="domain" description="B box-type" evidence="4">
    <location>
        <begin position="78"/>
        <end position="125"/>
    </location>
</feature>
<dbReference type="GO" id="GO:0008270">
    <property type="term" value="F:zinc ion binding"/>
    <property type="evidence" value="ECO:0007669"/>
    <property type="project" value="UniProtKB-KW"/>
</dbReference>
<dbReference type="PANTHER" id="PTHR25462">
    <property type="entry name" value="BONUS, ISOFORM C-RELATED"/>
    <property type="match status" value="1"/>
</dbReference>
<evidence type="ECO:0000256" key="2">
    <source>
        <dbReference type="PROSITE-ProRule" id="PRU00024"/>
    </source>
</evidence>
<dbReference type="SMART" id="SM00336">
    <property type="entry name" value="BBOX"/>
    <property type="match status" value="2"/>
</dbReference>
<dbReference type="PANTHER" id="PTHR25462:SF296">
    <property type="entry name" value="MEIOTIC P26, ISOFORM F"/>
    <property type="match status" value="1"/>
</dbReference>
<dbReference type="Pfam" id="PF00643">
    <property type="entry name" value="zf-B_box"/>
    <property type="match status" value="1"/>
</dbReference>
<sequence>MFTGLTMATSSDIDEESYKEVIWIKKTDKPKCPCPVCNELFEVPQHGAKGLKGNYILNGMLEILQRKLRKESPLVETINCDICIKEDETLKAEFRCIDCAQNICKHCKRAHNSIKAVKSHKVIPITGDENVDSKMILDSMSQRSKFCPDHPEEQLKFYCKSCMVVLCMHCCVTTHSGHKCEELAKTAKSDINQIETLIKLYIEQENEFDMAIKQQSQHRKDELTKAEIVKTQIEASRKAHIDNVNRHYEDQTLKIQTHIKVLNSDIDKLELEKGIMMSTRNALNAQKQYGHPADIIQMRKDVAKKIQDLTKLLKQSKSEELNEHQTIMTFAEGKICKESSTYGIVKILPNMRSELLFDTDEVYNLNDVAISKNGWIVIAEGKNLHFHNSKTLQREYLGRDINCSRMCFSENGIFGITKDTNKIFLINKSQITQVKIPELATNNDCSIAKRTQANHIIVANNNGCISIVDYKKKSIVSSFKHEHITDWIATNSQDHIILSDWHGSIVYCIDAKGYNIFKYGQNHPTKYNLYHPAGVCVDKYNNIVIASYGSNSVHLINSSGHFIKEIVKVKNPKVVAIDNEGKLVLLTGEGKIHIIEYQ</sequence>
<comment type="caution">
    <text evidence="5">The sequence shown here is derived from an EMBL/GenBank/DDBJ whole genome shotgun (WGS) entry which is preliminary data.</text>
</comment>
<keyword evidence="2" id="KW-0862">Zinc</keyword>
<proteinExistence type="predicted"/>
<dbReference type="PROSITE" id="PS50119">
    <property type="entry name" value="ZF_BBOX"/>
    <property type="match status" value="2"/>
</dbReference>
<evidence type="ECO:0000256" key="1">
    <source>
        <dbReference type="ARBA" id="ARBA00022737"/>
    </source>
</evidence>
<dbReference type="SUPFAM" id="SSF101898">
    <property type="entry name" value="NHL repeat"/>
    <property type="match status" value="1"/>
</dbReference>
<dbReference type="PROSITE" id="PS51125">
    <property type="entry name" value="NHL"/>
    <property type="match status" value="1"/>
</dbReference>
<organism evidence="5 6">
    <name type="scientific">Owenia fusiformis</name>
    <name type="common">Polychaete worm</name>
    <dbReference type="NCBI Taxonomy" id="6347"/>
    <lineage>
        <taxon>Eukaryota</taxon>
        <taxon>Metazoa</taxon>
        <taxon>Spiralia</taxon>
        <taxon>Lophotrochozoa</taxon>
        <taxon>Annelida</taxon>
        <taxon>Polychaeta</taxon>
        <taxon>Sedentaria</taxon>
        <taxon>Canalipalpata</taxon>
        <taxon>Sabellida</taxon>
        <taxon>Oweniida</taxon>
        <taxon>Oweniidae</taxon>
        <taxon>Owenia</taxon>
    </lineage>
</organism>
<dbReference type="Gene3D" id="3.30.160.60">
    <property type="entry name" value="Classic Zinc Finger"/>
    <property type="match status" value="1"/>
</dbReference>
<name>A0A8S4P856_OWEFU</name>
<dbReference type="InterPro" id="IPR011042">
    <property type="entry name" value="6-blade_b-propeller_TolB-like"/>
</dbReference>
<feature type="domain" description="B box-type" evidence="4">
    <location>
        <begin position="142"/>
        <end position="183"/>
    </location>
</feature>
<dbReference type="EMBL" id="CAIIXF020000007">
    <property type="protein sequence ID" value="CAH1789134.1"/>
    <property type="molecule type" value="Genomic_DNA"/>
</dbReference>
<dbReference type="AlphaFoldDB" id="A0A8S4P856"/>
<protein>
    <recommendedName>
        <fullName evidence="4">B box-type domain-containing protein</fullName>
    </recommendedName>
</protein>
<keyword evidence="2" id="KW-0479">Metal-binding</keyword>